<gene>
    <name evidence="10" type="ORF">CVA01_15500</name>
</gene>
<dbReference type="GO" id="GO:0055085">
    <property type="term" value="P:transmembrane transport"/>
    <property type="evidence" value="ECO:0007669"/>
    <property type="project" value="InterPro"/>
</dbReference>
<dbReference type="CDD" id="cd06261">
    <property type="entry name" value="TM_PBP2"/>
    <property type="match status" value="1"/>
</dbReference>
<evidence type="ECO:0000256" key="1">
    <source>
        <dbReference type="ARBA" id="ARBA00004651"/>
    </source>
</evidence>
<dbReference type="Gene3D" id="1.10.3720.10">
    <property type="entry name" value="MetI-like"/>
    <property type="match status" value="1"/>
</dbReference>
<feature type="domain" description="ABC transmembrane type-1" evidence="9">
    <location>
        <begin position="120"/>
        <end position="302"/>
    </location>
</feature>
<name>A0A4Y4C297_9CORY</name>
<evidence type="ECO:0000259" key="9">
    <source>
        <dbReference type="PROSITE" id="PS50928"/>
    </source>
</evidence>
<protein>
    <submittedName>
        <fullName evidence="10">ABC transporter permease</fullName>
    </submittedName>
</protein>
<comment type="similarity">
    <text evidence="7">Belongs to the binding-protein-dependent transport system permease family.</text>
</comment>
<feature type="compositionally biased region" description="Low complexity" evidence="8">
    <location>
        <begin position="16"/>
        <end position="31"/>
    </location>
</feature>
<evidence type="ECO:0000256" key="7">
    <source>
        <dbReference type="RuleBase" id="RU363032"/>
    </source>
</evidence>
<dbReference type="SUPFAM" id="SSF161098">
    <property type="entry name" value="MetI-like"/>
    <property type="match status" value="1"/>
</dbReference>
<feature type="transmembrane region" description="Helical" evidence="7">
    <location>
        <begin position="128"/>
        <end position="149"/>
    </location>
</feature>
<keyword evidence="6 7" id="KW-0472">Membrane</keyword>
<accession>A0A4Y4C297</accession>
<organism evidence="10 11">
    <name type="scientific">Corynebacterium variabile</name>
    <dbReference type="NCBI Taxonomy" id="1727"/>
    <lineage>
        <taxon>Bacteria</taxon>
        <taxon>Bacillati</taxon>
        <taxon>Actinomycetota</taxon>
        <taxon>Actinomycetes</taxon>
        <taxon>Mycobacteriales</taxon>
        <taxon>Corynebacteriaceae</taxon>
        <taxon>Corynebacterium</taxon>
    </lineage>
</organism>
<evidence type="ECO:0000256" key="6">
    <source>
        <dbReference type="ARBA" id="ARBA00023136"/>
    </source>
</evidence>
<evidence type="ECO:0000256" key="5">
    <source>
        <dbReference type="ARBA" id="ARBA00022989"/>
    </source>
</evidence>
<evidence type="ECO:0000256" key="4">
    <source>
        <dbReference type="ARBA" id="ARBA00022692"/>
    </source>
</evidence>
<keyword evidence="3" id="KW-1003">Cell membrane</keyword>
<feature type="transmembrane region" description="Helical" evidence="7">
    <location>
        <begin position="250"/>
        <end position="270"/>
    </location>
</feature>
<feature type="transmembrane region" description="Helical" evidence="7">
    <location>
        <begin position="188"/>
        <end position="206"/>
    </location>
</feature>
<dbReference type="PANTHER" id="PTHR30151:SF0">
    <property type="entry name" value="ABC TRANSPORTER PERMEASE PROTEIN MJ0413-RELATED"/>
    <property type="match status" value="1"/>
</dbReference>
<dbReference type="AlphaFoldDB" id="A0A4Y4C297"/>
<dbReference type="InterPro" id="IPR000515">
    <property type="entry name" value="MetI-like"/>
</dbReference>
<keyword evidence="5 7" id="KW-1133">Transmembrane helix</keyword>
<keyword evidence="2 7" id="KW-0813">Transport</keyword>
<feature type="region of interest" description="Disordered" evidence="8">
    <location>
        <begin position="1"/>
        <end position="52"/>
    </location>
</feature>
<dbReference type="GO" id="GO:0005886">
    <property type="term" value="C:plasma membrane"/>
    <property type="evidence" value="ECO:0007669"/>
    <property type="project" value="UniProtKB-SubCell"/>
</dbReference>
<proteinExistence type="inferred from homology"/>
<evidence type="ECO:0000256" key="8">
    <source>
        <dbReference type="SAM" id="MobiDB-lite"/>
    </source>
</evidence>
<evidence type="ECO:0000313" key="11">
    <source>
        <dbReference type="Proteomes" id="UP000319986"/>
    </source>
</evidence>
<sequence length="311" mass="32714">MSTTLTSTSTAPDAYATTGTSPGSTTSPAGADPASSPEHPTTPDSDATPTASSRARGILHALPRLAGRTATRSLLILVLLAVWEIAPRNDWVNPIFLPPLSEVLDAAWRLTTDGTLGHHVGASLTRSVVGFGIAVVAGVTLGLLIGWYRFLADLLNPVLEILRNTAALALLPVVTLLLGIGETAKISLVVYAALFPILLNTLTGVRTVDPLLVRSARSLNLRPHQIFIRVVLPSAVPSIFTGLRMGAAASILVLVAAEMIGAKSGLGYLIQASQLNFQIANMYVGIIAIVALGLLANYGLLAVQRRLSRWR</sequence>
<dbReference type="PANTHER" id="PTHR30151">
    <property type="entry name" value="ALKANE SULFONATE ABC TRANSPORTER-RELATED, MEMBRANE SUBUNIT"/>
    <property type="match status" value="1"/>
</dbReference>
<dbReference type="InterPro" id="IPR035906">
    <property type="entry name" value="MetI-like_sf"/>
</dbReference>
<feature type="compositionally biased region" description="Low complexity" evidence="8">
    <location>
        <begin position="42"/>
        <end position="52"/>
    </location>
</feature>
<comment type="caution">
    <text evidence="10">The sequence shown here is derived from an EMBL/GenBank/DDBJ whole genome shotgun (WGS) entry which is preliminary data.</text>
</comment>
<dbReference type="Pfam" id="PF00528">
    <property type="entry name" value="BPD_transp_1"/>
    <property type="match status" value="1"/>
</dbReference>
<dbReference type="GeneID" id="82887688"/>
<comment type="subcellular location">
    <subcellularLocation>
        <location evidence="1 7">Cell membrane</location>
        <topology evidence="1 7">Multi-pass membrane protein</topology>
    </subcellularLocation>
</comment>
<evidence type="ECO:0000256" key="3">
    <source>
        <dbReference type="ARBA" id="ARBA00022475"/>
    </source>
</evidence>
<dbReference type="PROSITE" id="PS50928">
    <property type="entry name" value="ABC_TM1"/>
    <property type="match status" value="1"/>
</dbReference>
<keyword evidence="4 7" id="KW-0812">Transmembrane</keyword>
<evidence type="ECO:0000313" key="10">
    <source>
        <dbReference type="EMBL" id="GEC86236.1"/>
    </source>
</evidence>
<feature type="transmembrane region" description="Helical" evidence="7">
    <location>
        <begin position="161"/>
        <end position="181"/>
    </location>
</feature>
<feature type="transmembrane region" description="Helical" evidence="7">
    <location>
        <begin position="282"/>
        <end position="303"/>
    </location>
</feature>
<evidence type="ECO:0000256" key="2">
    <source>
        <dbReference type="ARBA" id="ARBA00022448"/>
    </source>
</evidence>
<dbReference type="EMBL" id="BJNT01000011">
    <property type="protein sequence ID" value="GEC86236.1"/>
    <property type="molecule type" value="Genomic_DNA"/>
</dbReference>
<reference evidence="10 11" key="1">
    <citation type="submission" date="2019-06" db="EMBL/GenBank/DDBJ databases">
        <title>Whole genome shotgun sequence of Corynebacterium variabile NBRC 15286.</title>
        <authorList>
            <person name="Hosoyama A."/>
            <person name="Uohara A."/>
            <person name="Ohji S."/>
            <person name="Ichikawa N."/>
        </authorList>
    </citation>
    <scope>NUCLEOTIDE SEQUENCE [LARGE SCALE GENOMIC DNA]</scope>
    <source>
        <strain evidence="10 11">NBRC 15286</strain>
    </source>
</reference>
<dbReference type="RefSeq" id="WP_141329771.1">
    <property type="nucleotide sequence ID" value="NZ_BJNT01000011.1"/>
</dbReference>
<feature type="transmembrane region" description="Helical" evidence="7">
    <location>
        <begin position="226"/>
        <end position="243"/>
    </location>
</feature>
<dbReference type="Proteomes" id="UP000319986">
    <property type="component" value="Unassembled WGS sequence"/>
</dbReference>
<feature type="compositionally biased region" description="Polar residues" evidence="8">
    <location>
        <begin position="1"/>
        <end position="11"/>
    </location>
</feature>